<keyword evidence="3" id="KW-1185">Reference proteome</keyword>
<dbReference type="Proteomes" id="UP001222027">
    <property type="component" value="Unassembled WGS sequence"/>
</dbReference>
<dbReference type="EMBL" id="JAQQAF010000009">
    <property type="protein sequence ID" value="KAJ8461694.1"/>
    <property type="molecule type" value="Genomic_DNA"/>
</dbReference>
<sequence>MILARVSSPTRRDRRAPLGGPKATRQPRRRHHRKSSTVSALPAGPPGLDWTFSDLRLANACPSPVGPCREGAHATCPVVVMSPCGRSAMSVSLGREGHLDGWDLVIGI</sequence>
<feature type="compositionally biased region" description="Basic residues" evidence="1">
    <location>
        <begin position="25"/>
        <end position="35"/>
    </location>
</feature>
<protein>
    <submittedName>
        <fullName evidence="2">Uncharacterized protein</fullName>
    </submittedName>
</protein>
<comment type="caution">
    <text evidence="2">The sequence shown here is derived from an EMBL/GenBank/DDBJ whole genome shotgun (WGS) entry which is preliminary data.</text>
</comment>
<name>A0AAV8PQ04_ENSVE</name>
<accession>A0AAV8PQ04</accession>
<proteinExistence type="predicted"/>
<organism evidence="2 3">
    <name type="scientific">Ensete ventricosum</name>
    <name type="common">Abyssinian banana</name>
    <name type="synonym">Musa ensete</name>
    <dbReference type="NCBI Taxonomy" id="4639"/>
    <lineage>
        <taxon>Eukaryota</taxon>
        <taxon>Viridiplantae</taxon>
        <taxon>Streptophyta</taxon>
        <taxon>Embryophyta</taxon>
        <taxon>Tracheophyta</taxon>
        <taxon>Spermatophyta</taxon>
        <taxon>Magnoliopsida</taxon>
        <taxon>Liliopsida</taxon>
        <taxon>Zingiberales</taxon>
        <taxon>Musaceae</taxon>
        <taxon>Ensete</taxon>
    </lineage>
</organism>
<evidence type="ECO:0000256" key="1">
    <source>
        <dbReference type="SAM" id="MobiDB-lite"/>
    </source>
</evidence>
<feature type="region of interest" description="Disordered" evidence="1">
    <location>
        <begin position="1"/>
        <end position="46"/>
    </location>
</feature>
<evidence type="ECO:0000313" key="3">
    <source>
        <dbReference type="Proteomes" id="UP001222027"/>
    </source>
</evidence>
<gene>
    <name evidence="2" type="ORF">OPV22_034620</name>
</gene>
<reference evidence="2 3" key="1">
    <citation type="submission" date="2022-12" db="EMBL/GenBank/DDBJ databases">
        <title>Chromosome-scale assembly of the Ensete ventricosum genome.</title>
        <authorList>
            <person name="Dussert Y."/>
            <person name="Stocks J."/>
            <person name="Wendawek A."/>
            <person name="Woldeyes F."/>
            <person name="Nichols R.A."/>
            <person name="Borrell J.S."/>
        </authorList>
    </citation>
    <scope>NUCLEOTIDE SEQUENCE [LARGE SCALE GENOMIC DNA]</scope>
    <source>
        <strain evidence="3">cv. Maze</strain>
        <tissue evidence="2">Seeds</tissue>
    </source>
</reference>
<dbReference type="AlphaFoldDB" id="A0AAV8PQ04"/>
<evidence type="ECO:0000313" key="2">
    <source>
        <dbReference type="EMBL" id="KAJ8461694.1"/>
    </source>
</evidence>